<dbReference type="CDD" id="cd00077">
    <property type="entry name" value="HDc"/>
    <property type="match status" value="1"/>
</dbReference>
<evidence type="ECO:0000313" key="3">
    <source>
        <dbReference type="Proteomes" id="UP000663444"/>
    </source>
</evidence>
<dbReference type="NCBIfam" id="TIGR00277">
    <property type="entry name" value="HDIG"/>
    <property type="match status" value="1"/>
</dbReference>
<dbReference type="AlphaFoldDB" id="A0A974Y5M3"/>
<keyword evidence="3" id="KW-1185">Reference proteome</keyword>
<dbReference type="InterPro" id="IPR003607">
    <property type="entry name" value="HD/PDEase_dom"/>
</dbReference>
<dbReference type="PROSITE" id="PS51833">
    <property type="entry name" value="HDOD"/>
    <property type="match status" value="1"/>
</dbReference>
<organism evidence="2 3">
    <name type="scientific">Azospira restricta</name>
    <dbReference type="NCBI Taxonomy" id="404405"/>
    <lineage>
        <taxon>Bacteria</taxon>
        <taxon>Pseudomonadati</taxon>
        <taxon>Pseudomonadota</taxon>
        <taxon>Betaproteobacteria</taxon>
        <taxon>Rhodocyclales</taxon>
        <taxon>Rhodocyclaceae</taxon>
        <taxon>Azospira</taxon>
    </lineage>
</organism>
<dbReference type="Proteomes" id="UP000663444">
    <property type="component" value="Chromosome"/>
</dbReference>
<dbReference type="RefSeq" id="WP_203389050.1">
    <property type="nucleotide sequence ID" value="NZ_CP064781.1"/>
</dbReference>
<dbReference type="InterPro" id="IPR052340">
    <property type="entry name" value="RNase_Y/CdgJ"/>
</dbReference>
<dbReference type="Pfam" id="PF08668">
    <property type="entry name" value="HDOD"/>
    <property type="match status" value="1"/>
</dbReference>
<dbReference type="PANTHER" id="PTHR33525:SF3">
    <property type="entry name" value="RIBONUCLEASE Y"/>
    <property type="match status" value="1"/>
</dbReference>
<sequence length="283" mass="30151">MNGENLRLDAERMLAGINALPSLPTMVAELLASIDDATADTDAIARRIAHDQGLTTRILRVANSPFYGHSHRIASIADAVIVLGLRSVRALAVAASFASVFKAGTDTEEELRAFWKHGIAAALCARVLARRVGVPEEEAFIGGLLHDIGRVALVTCFPRHMAAVAAYRRECDCSPIDAERAVLGIDHAEVGRLLAERWRFPPALCAAIGCHHAPPVDAYRALPGILHLANVIASALDVGGEADALVPCPDPACWEAAALSADESERLFAEVEAQFGEICEILV</sequence>
<proteinExistence type="predicted"/>
<reference evidence="2" key="1">
    <citation type="submission" date="2020-11" db="EMBL/GenBank/DDBJ databases">
        <title>Azospira restricta DSM 18626 genome sequence.</title>
        <authorList>
            <person name="Moe W.M."/>
        </authorList>
    </citation>
    <scope>NUCLEOTIDE SEQUENCE</scope>
    <source>
        <strain evidence="2">DSM 18626</strain>
    </source>
</reference>
<dbReference type="Gene3D" id="1.10.3210.10">
    <property type="entry name" value="Hypothetical protein af1432"/>
    <property type="match status" value="1"/>
</dbReference>
<dbReference type="InterPro" id="IPR006675">
    <property type="entry name" value="HDIG_dom"/>
</dbReference>
<evidence type="ECO:0000259" key="1">
    <source>
        <dbReference type="PROSITE" id="PS51833"/>
    </source>
</evidence>
<feature type="domain" description="HDOD" evidence="1">
    <location>
        <begin position="20"/>
        <end position="214"/>
    </location>
</feature>
<protein>
    <submittedName>
        <fullName evidence="2">HDOD domain-containing protein</fullName>
    </submittedName>
</protein>
<gene>
    <name evidence="2" type="ORF">IWH25_09450</name>
</gene>
<dbReference type="KEGG" id="ares:IWH25_09450"/>
<dbReference type="SUPFAM" id="SSF109604">
    <property type="entry name" value="HD-domain/PDEase-like"/>
    <property type="match status" value="1"/>
</dbReference>
<dbReference type="PANTHER" id="PTHR33525">
    <property type="match status" value="1"/>
</dbReference>
<dbReference type="InterPro" id="IPR013976">
    <property type="entry name" value="HDOD"/>
</dbReference>
<dbReference type="EMBL" id="CP064781">
    <property type="protein sequence ID" value="QRJ65520.1"/>
    <property type="molecule type" value="Genomic_DNA"/>
</dbReference>
<name>A0A974Y5M3_9RHOO</name>
<accession>A0A974Y5M3</accession>
<evidence type="ECO:0000313" key="2">
    <source>
        <dbReference type="EMBL" id="QRJ65520.1"/>
    </source>
</evidence>